<accession>A0AAD2J4K6</accession>
<name>A0AAD2J4K6_ACHAE</name>
<dbReference type="Proteomes" id="UP000044098">
    <property type="component" value="Unassembled WGS sequence"/>
</dbReference>
<evidence type="ECO:0000313" key="2">
    <source>
        <dbReference type="Proteomes" id="UP000044098"/>
    </source>
</evidence>
<dbReference type="AlphaFoldDB" id="A0AAD2J4K6"/>
<proteinExistence type="predicted"/>
<evidence type="ECO:0000313" key="1">
    <source>
        <dbReference type="EMBL" id="CUJ70238.1"/>
    </source>
</evidence>
<reference evidence="1 2" key="1">
    <citation type="submission" date="2015-09" db="EMBL/GenBank/DDBJ databases">
        <authorList>
            <consortium name="Pathogen Informatics"/>
        </authorList>
    </citation>
    <scope>NUCLEOTIDE SEQUENCE [LARGE SCALE GENOMIC DNA]</scope>
    <source>
        <strain evidence="1 2">2789STDY5608625</strain>
    </source>
</reference>
<dbReference type="RefSeq" id="WP_054457971.1">
    <property type="nucleotide sequence ID" value="NZ_CYTK01000012.1"/>
</dbReference>
<protein>
    <submittedName>
        <fullName evidence="1">Uncharacterized protein</fullName>
    </submittedName>
</protein>
<gene>
    <name evidence="1" type="ORF">ERS370000_05367</name>
</gene>
<dbReference type="EMBL" id="CYTK01000012">
    <property type="protein sequence ID" value="CUJ70238.1"/>
    <property type="molecule type" value="Genomic_DNA"/>
</dbReference>
<comment type="caution">
    <text evidence="1">The sequence shown here is derived from an EMBL/GenBank/DDBJ whole genome shotgun (WGS) entry which is preliminary data.</text>
</comment>
<sequence length="247" mass="27236">MASIPKTFGLRILDGRKIDIMSELSAPAKAFFQPDQRVSLANTHSAAHSAWDRAVRKFTVAAAACGLVAGVALAPTPVQAQLVDETPSSELTSYFKDMVNLQDMRFSDLVAIRDRLGLDEATLRDHGMPMLDEGSIERMHAADRTMLVVGLYHAANSLARFDRAMAEARTTREQRGAPAQSEAEEVRAWQHQLDTSVPRQAAERIAATTPAFSQAALEKTIQEIQILTVPRASAVAEMHREYERQRP</sequence>
<organism evidence="1 2">
    <name type="scientific">Achromobacter aegrifaciens</name>
    <dbReference type="NCBI Taxonomy" id="1287736"/>
    <lineage>
        <taxon>Bacteria</taxon>
        <taxon>Pseudomonadati</taxon>
        <taxon>Pseudomonadota</taxon>
        <taxon>Betaproteobacteria</taxon>
        <taxon>Burkholderiales</taxon>
        <taxon>Alcaligenaceae</taxon>
        <taxon>Achromobacter</taxon>
    </lineage>
</organism>